<proteinExistence type="inferred from homology"/>
<evidence type="ECO:0000256" key="2">
    <source>
        <dbReference type="ARBA" id="ARBA00006247"/>
    </source>
</evidence>
<dbReference type="Proteomes" id="UP000664132">
    <property type="component" value="Unassembled WGS sequence"/>
</dbReference>
<evidence type="ECO:0000256" key="1">
    <source>
        <dbReference type="ARBA" id="ARBA00006153"/>
    </source>
</evidence>
<comment type="similarity">
    <text evidence="1">Belongs to the peptidase M20 family.</text>
</comment>
<evidence type="ECO:0000259" key="4">
    <source>
        <dbReference type="Pfam" id="PF07687"/>
    </source>
</evidence>
<evidence type="ECO:0000313" key="5">
    <source>
        <dbReference type="EMBL" id="KAG4419428.1"/>
    </source>
</evidence>
<comment type="caution">
    <text evidence="5">The sequence shown here is derived from an EMBL/GenBank/DDBJ whole genome shotgun (WGS) entry which is preliminary data.</text>
</comment>
<protein>
    <recommendedName>
        <fullName evidence="4">Peptidase M20 dimerisation domain-containing protein</fullName>
    </recommendedName>
</protein>
<dbReference type="SUPFAM" id="SSF55031">
    <property type="entry name" value="Bacterial exopeptidase dimerisation domain"/>
    <property type="match status" value="1"/>
</dbReference>
<organism evidence="5 6">
    <name type="scientific">Cadophora malorum</name>
    <dbReference type="NCBI Taxonomy" id="108018"/>
    <lineage>
        <taxon>Eukaryota</taxon>
        <taxon>Fungi</taxon>
        <taxon>Dikarya</taxon>
        <taxon>Ascomycota</taxon>
        <taxon>Pezizomycotina</taxon>
        <taxon>Leotiomycetes</taxon>
        <taxon>Helotiales</taxon>
        <taxon>Ploettnerulaceae</taxon>
        <taxon>Cadophora</taxon>
    </lineage>
</organism>
<dbReference type="InterPro" id="IPR017439">
    <property type="entry name" value="Amidohydrolase"/>
</dbReference>
<evidence type="ECO:0000313" key="6">
    <source>
        <dbReference type="Proteomes" id="UP000664132"/>
    </source>
</evidence>
<dbReference type="InterPro" id="IPR036264">
    <property type="entry name" value="Bact_exopeptidase_dim_dom"/>
</dbReference>
<dbReference type="PANTHER" id="PTHR11014:SF63">
    <property type="entry name" value="METALLOPEPTIDASE, PUTATIVE (AFU_ORTHOLOGUE AFUA_6G09600)-RELATED"/>
    <property type="match status" value="1"/>
</dbReference>
<accession>A0A8H7WAF2</accession>
<dbReference type="Gene3D" id="3.40.630.10">
    <property type="entry name" value="Zn peptidases"/>
    <property type="match status" value="1"/>
</dbReference>
<gene>
    <name evidence="5" type="ORF">IFR04_007479</name>
</gene>
<dbReference type="Gene3D" id="3.30.70.360">
    <property type="match status" value="1"/>
</dbReference>
<dbReference type="AlphaFoldDB" id="A0A8H7WAF2"/>
<dbReference type="Pfam" id="PF07687">
    <property type="entry name" value="M20_dimer"/>
    <property type="match status" value="1"/>
</dbReference>
<feature type="domain" description="Peptidase M20 dimerisation" evidence="4">
    <location>
        <begin position="209"/>
        <end position="308"/>
    </location>
</feature>
<reference evidence="5" key="1">
    <citation type="submission" date="2021-02" db="EMBL/GenBank/DDBJ databases">
        <title>Genome sequence Cadophora malorum strain M34.</title>
        <authorList>
            <person name="Stefanovic E."/>
            <person name="Vu D."/>
            <person name="Scully C."/>
            <person name="Dijksterhuis J."/>
            <person name="Roader J."/>
            <person name="Houbraken J."/>
        </authorList>
    </citation>
    <scope>NUCLEOTIDE SEQUENCE</scope>
    <source>
        <strain evidence="5">M34</strain>
    </source>
</reference>
<keyword evidence="6" id="KW-1185">Reference proteome</keyword>
<dbReference type="EMBL" id="JAFJYH010000106">
    <property type="protein sequence ID" value="KAG4419428.1"/>
    <property type="molecule type" value="Genomic_DNA"/>
</dbReference>
<dbReference type="Pfam" id="PF01546">
    <property type="entry name" value="Peptidase_M20"/>
    <property type="match status" value="1"/>
</dbReference>
<evidence type="ECO:0000256" key="3">
    <source>
        <dbReference type="ARBA" id="ARBA00022801"/>
    </source>
</evidence>
<dbReference type="NCBIfam" id="TIGR01891">
    <property type="entry name" value="amidohydrolases"/>
    <property type="match status" value="1"/>
</dbReference>
<comment type="similarity">
    <text evidence="2">Belongs to the peptidase M20A family.</text>
</comment>
<dbReference type="FunFam" id="3.30.70.360:FF:000001">
    <property type="entry name" value="N-acetyldiaminopimelate deacetylase"/>
    <property type="match status" value="1"/>
</dbReference>
<dbReference type="InterPro" id="IPR011650">
    <property type="entry name" value="Peptidase_M20_dimer"/>
</dbReference>
<dbReference type="GO" id="GO:0016787">
    <property type="term" value="F:hydrolase activity"/>
    <property type="evidence" value="ECO:0007669"/>
    <property type="project" value="UniProtKB-KW"/>
</dbReference>
<dbReference type="InterPro" id="IPR002933">
    <property type="entry name" value="Peptidase_M20"/>
</dbReference>
<keyword evidence="3" id="KW-0378">Hydrolase</keyword>
<sequence length="438" mass="46526">MAPLIPTPHGSKIITNTKINQISTILSSSIPQLEPYDSLYRTFHANPELSGCEVETAARIALHLRQFSNPAFTIHETIGGHGIIAILENGAGETVLLRADMDALPIKERTNLPYASTVPSVAHACGHDMHITTLLASASALHASAPNWHGTLLLLFQPAEEDGTGAQSVCADPTYGHILRTFPPSVLLGAHVVPAPFGLVAVRKGAMTSNSDSLHITIFGRGGHASMPESTIDPVVLAAYIIIRLQSIVSREVAPRQHAVITVGSLQAGQAENVIPSSAILKINIRTFNSEVRKQVLKAVRRVVDAECSASGCEKAAVIKETLSLPMVWNDGGATDMLSTTFEGIFGSRGGFVGDINPLPGSEDFGHLVTGAERPGVFWVYGCMDPALFETSNTGPGEAFVPKMPIPSNHSAEFAPEIEGTLRTAVETYVAAALTWLL</sequence>
<dbReference type="OrthoDB" id="6119954at2759"/>
<dbReference type="PANTHER" id="PTHR11014">
    <property type="entry name" value="PEPTIDASE M20 FAMILY MEMBER"/>
    <property type="match status" value="1"/>
</dbReference>
<name>A0A8H7WAF2_9HELO</name>
<dbReference type="SUPFAM" id="SSF53187">
    <property type="entry name" value="Zn-dependent exopeptidases"/>
    <property type="match status" value="1"/>
</dbReference>